<organism evidence="10 11">
    <name type="scientific">Sinanodonta woodiana</name>
    <name type="common">Chinese pond mussel</name>
    <name type="synonym">Anodonta woodiana</name>
    <dbReference type="NCBI Taxonomy" id="1069815"/>
    <lineage>
        <taxon>Eukaryota</taxon>
        <taxon>Metazoa</taxon>
        <taxon>Spiralia</taxon>
        <taxon>Lophotrochozoa</taxon>
        <taxon>Mollusca</taxon>
        <taxon>Bivalvia</taxon>
        <taxon>Autobranchia</taxon>
        <taxon>Heteroconchia</taxon>
        <taxon>Palaeoheterodonta</taxon>
        <taxon>Unionida</taxon>
        <taxon>Unionoidea</taxon>
        <taxon>Unionidae</taxon>
        <taxon>Unioninae</taxon>
        <taxon>Sinanodonta</taxon>
    </lineage>
</organism>
<evidence type="ECO:0000256" key="7">
    <source>
        <dbReference type="SAM" id="Phobius"/>
    </source>
</evidence>
<evidence type="ECO:0000256" key="1">
    <source>
        <dbReference type="ARBA" id="ARBA00001947"/>
    </source>
</evidence>
<proteinExistence type="predicted"/>
<evidence type="ECO:0000256" key="5">
    <source>
        <dbReference type="ARBA" id="ARBA00022833"/>
    </source>
</evidence>
<accession>A0ABD3TZW0</accession>
<dbReference type="Gene3D" id="3.40.390.10">
    <property type="entry name" value="Collagenase (Catalytic Domain)"/>
    <property type="match status" value="1"/>
</dbReference>
<name>A0ABD3TZW0_SINWO</name>
<keyword evidence="5" id="KW-0862">Zinc</keyword>
<dbReference type="GO" id="GO:0006508">
    <property type="term" value="P:proteolysis"/>
    <property type="evidence" value="ECO:0007669"/>
    <property type="project" value="UniProtKB-KW"/>
</dbReference>
<dbReference type="InterPro" id="IPR024079">
    <property type="entry name" value="MetalloPept_cat_dom_sf"/>
</dbReference>
<dbReference type="InterPro" id="IPR042089">
    <property type="entry name" value="Peptidase_M13_dom_2"/>
</dbReference>
<comment type="cofactor">
    <cofactor evidence="1">
        <name>Zn(2+)</name>
        <dbReference type="ChEBI" id="CHEBI:29105"/>
    </cofactor>
</comment>
<dbReference type="InterPro" id="IPR018497">
    <property type="entry name" value="Peptidase_M13_C"/>
</dbReference>
<evidence type="ECO:0000313" key="11">
    <source>
        <dbReference type="Proteomes" id="UP001634394"/>
    </source>
</evidence>
<dbReference type="PRINTS" id="PR00786">
    <property type="entry name" value="NEPRILYSIN"/>
</dbReference>
<evidence type="ECO:0000259" key="9">
    <source>
        <dbReference type="Pfam" id="PF05649"/>
    </source>
</evidence>
<evidence type="ECO:0000256" key="4">
    <source>
        <dbReference type="ARBA" id="ARBA00022801"/>
    </source>
</evidence>
<feature type="transmembrane region" description="Helical" evidence="7">
    <location>
        <begin position="29"/>
        <end position="51"/>
    </location>
</feature>
<keyword evidence="4" id="KW-0378">Hydrolase</keyword>
<dbReference type="Proteomes" id="UP001634394">
    <property type="component" value="Unassembled WGS sequence"/>
</dbReference>
<dbReference type="Pfam" id="PF05649">
    <property type="entry name" value="Peptidase_M13_N"/>
    <property type="match status" value="1"/>
</dbReference>
<keyword evidence="7" id="KW-1133">Transmembrane helix</keyword>
<gene>
    <name evidence="10" type="ORF">ACJMK2_019823</name>
</gene>
<keyword evidence="11" id="KW-1185">Reference proteome</keyword>
<evidence type="ECO:0000313" key="10">
    <source>
        <dbReference type="EMBL" id="KAL3841717.1"/>
    </source>
</evidence>
<keyword evidence="7" id="KW-0472">Membrane</keyword>
<dbReference type="CDD" id="cd08662">
    <property type="entry name" value="M13"/>
    <property type="match status" value="1"/>
</dbReference>
<dbReference type="Gene3D" id="1.10.1380.10">
    <property type="entry name" value="Neutral endopeptidase , domain2"/>
    <property type="match status" value="2"/>
</dbReference>
<sequence length="823" mass="94981">MAENYKEFDKAPILPEIQISRFSFRVRELILAGFAAVTLVVCLILAIFIGAQKVSTPYPTVPSPTCNSPPCFRAAAYTIENLNISADPCQNFHQYVCGNFPKNNPLNPELSQRTVFWNLYYDNEDKLRILMESPPIRDTAWSSEKKLKDLFKSCLNDYGKMAAGGKPFLDKVIAPTGGWNVLGNWNEASWNFQTALQKASVDFWTPCLFTFRVTTDYYNAQRRVIELDLSGMGMSYSYYVRENNQKIQNDYKDFMRTIAKLLVRDSGIQINETMKNSSIEQFVNDAYNIEFQLANITKNTVPTEDPHHPDKKIILRDLTLETDGVIDFTALLTYMFKDSGVNENTIIVVREDDWIRRMTAMVGSLPTSDKNRMLNNYIKWRLMQSYSTELSSEYAYAWRRHYEDLYGITEFLGTWRQCFYYLEHYMGDTLSILNNYIVWRMARRYAQDLSSEYIHASRDFYVDVTGVAAFLGTWRYCFNYAGQYFRDALGALYVRDHFADKNKEKVHEITDYIKGALIDAVLAGSIMDQNTKISAKAKLDKAVDKLGYPDFMMDDARLDAIYASLTVNRSDYFQNVLNINKFEKEDWNRRLKQTETKDDWLYRTYDTSMSYINSWNQLLIPAGMLQFPLYDYTLPHYTNFGCIGGLIGHYYVHSIDRWGSQYGPDGMYSTWWSNETRDKYTDAESCFSRAFENKTMGPFNVPGNSRPVTIPVQGKRFASEGMAETSGVRLAYKAYKNWEKMNGNELSAPGMNKTNDQMFFISYAQTTCFSRTEALSYNYALGQRIPEDVRTNTALSQLDEFVSAFNCPVTSPMNAKEKCAMFA</sequence>
<keyword evidence="6" id="KW-0482">Metalloprotease</keyword>
<evidence type="ECO:0000256" key="6">
    <source>
        <dbReference type="ARBA" id="ARBA00023049"/>
    </source>
</evidence>
<dbReference type="PANTHER" id="PTHR11733">
    <property type="entry name" value="ZINC METALLOPROTEASE FAMILY M13 NEPRILYSIN-RELATED"/>
    <property type="match status" value="1"/>
</dbReference>
<dbReference type="SUPFAM" id="SSF55486">
    <property type="entry name" value="Metalloproteases ('zincins'), catalytic domain"/>
    <property type="match status" value="2"/>
</dbReference>
<reference evidence="10 11" key="1">
    <citation type="submission" date="2024-11" db="EMBL/GenBank/DDBJ databases">
        <title>Chromosome-level genome assembly of the freshwater bivalve Anodonta woodiana.</title>
        <authorList>
            <person name="Chen X."/>
        </authorList>
    </citation>
    <scope>NUCLEOTIDE SEQUENCE [LARGE SCALE GENOMIC DNA]</scope>
    <source>
        <strain evidence="10">MN2024</strain>
        <tissue evidence="10">Gills</tissue>
    </source>
</reference>
<evidence type="ECO:0008006" key="12">
    <source>
        <dbReference type="Google" id="ProtNLM"/>
    </source>
</evidence>
<dbReference type="EMBL" id="JBJQND010000017">
    <property type="protein sequence ID" value="KAL3841717.1"/>
    <property type="molecule type" value="Genomic_DNA"/>
</dbReference>
<evidence type="ECO:0000259" key="8">
    <source>
        <dbReference type="Pfam" id="PF01431"/>
    </source>
</evidence>
<dbReference type="Pfam" id="PF01431">
    <property type="entry name" value="Peptidase_M13"/>
    <property type="match status" value="1"/>
</dbReference>
<dbReference type="AlphaFoldDB" id="A0ABD3TZW0"/>
<dbReference type="PANTHER" id="PTHR11733:SF195">
    <property type="entry name" value="ENDOTHELIN-CONVERTING ENZYME-LIKE 1"/>
    <property type="match status" value="1"/>
</dbReference>
<evidence type="ECO:0000256" key="3">
    <source>
        <dbReference type="ARBA" id="ARBA00022723"/>
    </source>
</evidence>
<dbReference type="InterPro" id="IPR000718">
    <property type="entry name" value="Peptidase_M13"/>
</dbReference>
<dbReference type="GO" id="GO:0008237">
    <property type="term" value="F:metallopeptidase activity"/>
    <property type="evidence" value="ECO:0007669"/>
    <property type="project" value="UniProtKB-KW"/>
</dbReference>
<feature type="domain" description="Peptidase M13 C-terminal" evidence="8">
    <location>
        <begin position="611"/>
        <end position="820"/>
    </location>
</feature>
<keyword evidence="3" id="KW-0479">Metal-binding</keyword>
<evidence type="ECO:0000256" key="2">
    <source>
        <dbReference type="ARBA" id="ARBA00022670"/>
    </source>
</evidence>
<keyword evidence="7" id="KW-0812">Transmembrane</keyword>
<keyword evidence="2" id="KW-0645">Protease</keyword>
<comment type="caution">
    <text evidence="10">The sequence shown here is derived from an EMBL/GenBank/DDBJ whole genome shotgun (WGS) entry which is preliminary data.</text>
</comment>
<dbReference type="InterPro" id="IPR008753">
    <property type="entry name" value="Peptidase_M13_N"/>
</dbReference>
<protein>
    <recommendedName>
        <fullName evidence="12">Endothelin-converting enzyme 1</fullName>
    </recommendedName>
</protein>
<dbReference type="GO" id="GO:0046872">
    <property type="term" value="F:metal ion binding"/>
    <property type="evidence" value="ECO:0007669"/>
    <property type="project" value="UniProtKB-KW"/>
</dbReference>
<dbReference type="PROSITE" id="PS51885">
    <property type="entry name" value="NEPRILYSIN"/>
    <property type="match status" value="1"/>
</dbReference>
<feature type="domain" description="Peptidase M13 N-terminal" evidence="9">
    <location>
        <begin position="88"/>
        <end position="431"/>
    </location>
</feature>